<dbReference type="EMBL" id="CP034073">
    <property type="protein sequence ID" value="AZG35473.1"/>
    <property type="molecule type" value="Genomic_DNA"/>
</dbReference>
<dbReference type="PROSITE" id="PS00430">
    <property type="entry name" value="TONB_DEPENDENT_REC_1"/>
    <property type="match status" value="1"/>
</dbReference>
<dbReference type="EMBL" id="RKKB01000006">
    <property type="protein sequence ID" value="RPA31207.1"/>
    <property type="molecule type" value="Genomic_DNA"/>
</dbReference>
<protein>
    <submittedName>
        <fullName evidence="3">Uncharacterized protein</fullName>
    </submittedName>
</protein>
<proteinExistence type="predicted"/>
<reference evidence="2 4" key="1">
    <citation type="submission" date="2018-11" db="EMBL/GenBank/DDBJ databases">
        <title>Shewanella sp. M2.</title>
        <authorList>
            <person name="Hwang Y.J."/>
            <person name="Hwang C.Y."/>
        </authorList>
    </citation>
    <scope>NUCLEOTIDE SEQUENCE [LARGE SCALE GENOMIC DNA]</scope>
    <source>
        <strain evidence="2 4">M2</strain>
    </source>
</reference>
<feature type="chain" id="PRO_5018242371" evidence="1">
    <location>
        <begin position="20"/>
        <end position="154"/>
    </location>
</feature>
<accession>A0A3N4E2T3</accession>
<evidence type="ECO:0000313" key="5">
    <source>
        <dbReference type="Proteomes" id="UP000278855"/>
    </source>
</evidence>
<evidence type="ECO:0000313" key="2">
    <source>
        <dbReference type="EMBL" id="AZG35473.1"/>
    </source>
</evidence>
<dbReference type="KEGG" id="spsr:EGC80_11495"/>
<evidence type="ECO:0000256" key="1">
    <source>
        <dbReference type="SAM" id="SignalP"/>
    </source>
</evidence>
<reference evidence="5" key="2">
    <citation type="submission" date="2018-11" db="EMBL/GenBank/DDBJ databases">
        <title>Shewanella sp. R106.</title>
        <authorList>
            <person name="Hwang Y.J."/>
            <person name="Hwang C.Y."/>
        </authorList>
    </citation>
    <scope>NUCLEOTIDE SEQUENCE [LARGE SCALE GENOMIC DNA]</scope>
    <source>
        <strain evidence="5">R106</strain>
    </source>
</reference>
<dbReference type="InterPro" id="IPR010916">
    <property type="entry name" value="TonB_box_CS"/>
</dbReference>
<name>A0A3N4E2T3_9GAMM</name>
<reference evidence="3" key="3">
    <citation type="submission" date="2018-11" db="EMBL/GenBank/DDBJ databases">
        <authorList>
            <person name="Hwang Y.J."/>
            <person name="Hwang C.Y."/>
        </authorList>
    </citation>
    <scope>NUCLEOTIDE SEQUENCE</scope>
    <source>
        <strain evidence="3">R106</strain>
    </source>
</reference>
<dbReference type="Proteomes" id="UP000278855">
    <property type="component" value="Unassembled WGS sequence"/>
</dbReference>
<dbReference type="AlphaFoldDB" id="A0A3N4E2T3"/>
<dbReference type="Proteomes" id="UP000273778">
    <property type="component" value="Chromosome"/>
</dbReference>
<feature type="signal peptide" evidence="1">
    <location>
        <begin position="1"/>
        <end position="19"/>
    </location>
</feature>
<gene>
    <name evidence="3" type="ORF">EGC77_14740</name>
    <name evidence="2" type="ORF">EGC80_11495</name>
</gene>
<evidence type="ECO:0000313" key="3">
    <source>
        <dbReference type="EMBL" id="RPA31207.1"/>
    </source>
</evidence>
<dbReference type="OrthoDB" id="6402650at2"/>
<dbReference type="RefSeq" id="WP_124013339.1">
    <property type="nucleotide sequence ID" value="NZ_CP034073.1"/>
</dbReference>
<evidence type="ECO:0000313" key="4">
    <source>
        <dbReference type="Proteomes" id="UP000273778"/>
    </source>
</evidence>
<keyword evidence="1" id="KW-0732">Signal</keyword>
<keyword evidence="4" id="KW-1185">Reference proteome</keyword>
<organism evidence="3 5">
    <name type="scientific">Shewanella psychromarinicola</name>
    <dbReference type="NCBI Taxonomy" id="2487742"/>
    <lineage>
        <taxon>Bacteria</taxon>
        <taxon>Pseudomonadati</taxon>
        <taxon>Pseudomonadota</taxon>
        <taxon>Gammaproteobacteria</taxon>
        <taxon>Alteromonadales</taxon>
        <taxon>Shewanellaceae</taxon>
        <taxon>Shewanella</taxon>
    </lineage>
</organism>
<sequence>MKKLLLATSIVVMSSTAIAANTSQLLDTAVTDTLTVTAKYVTPIAVELDTTAIDFGDVWTDSVIPTVSVVATVTGEADETFTYSVTGDAIVLLTGDIAGTATAFVTSGTTQALTFNVGLDTSGATTGTTVNEIVTVSVIYDAIADTDTTREPVV</sequence>